<name>G2YF40_BOTF4</name>
<evidence type="ECO:0000313" key="1">
    <source>
        <dbReference type="EMBL" id="CCD50433.1"/>
    </source>
</evidence>
<dbReference type="EMBL" id="FQ790325">
    <property type="protein sequence ID" value="CCD50433.1"/>
    <property type="molecule type" value="Genomic_DNA"/>
</dbReference>
<dbReference type="AlphaFoldDB" id="G2YF40"/>
<gene>
    <name evidence="1" type="ORF">BofuT4_uP091200.1</name>
</gene>
<accession>G2YF40</accession>
<organism evidence="1 2">
    <name type="scientific">Botryotinia fuckeliana (strain T4)</name>
    <name type="common">Noble rot fungus</name>
    <name type="synonym">Botrytis cinerea</name>
    <dbReference type="NCBI Taxonomy" id="999810"/>
    <lineage>
        <taxon>Eukaryota</taxon>
        <taxon>Fungi</taxon>
        <taxon>Dikarya</taxon>
        <taxon>Ascomycota</taxon>
        <taxon>Pezizomycotina</taxon>
        <taxon>Leotiomycetes</taxon>
        <taxon>Helotiales</taxon>
        <taxon>Sclerotiniaceae</taxon>
        <taxon>Botrytis</taxon>
    </lineage>
</organism>
<proteinExistence type="predicted"/>
<dbReference type="InParanoid" id="G2YF40"/>
<dbReference type="HOGENOM" id="CLU_3260444_0_0_1"/>
<dbReference type="Proteomes" id="UP000008177">
    <property type="component" value="Unplaced contigs"/>
</dbReference>
<reference evidence="2" key="1">
    <citation type="journal article" date="2011" name="PLoS Genet.">
        <title>Genomic analysis of the necrotrophic fungal pathogens Sclerotinia sclerotiorum and Botrytis cinerea.</title>
        <authorList>
            <person name="Amselem J."/>
            <person name="Cuomo C.A."/>
            <person name="van Kan J.A."/>
            <person name="Viaud M."/>
            <person name="Benito E.P."/>
            <person name="Couloux A."/>
            <person name="Coutinho P.M."/>
            <person name="de Vries R.P."/>
            <person name="Dyer P.S."/>
            <person name="Fillinger S."/>
            <person name="Fournier E."/>
            <person name="Gout L."/>
            <person name="Hahn M."/>
            <person name="Kohn L."/>
            <person name="Lapalu N."/>
            <person name="Plummer K.M."/>
            <person name="Pradier J.M."/>
            <person name="Quevillon E."/>
            <person name="Sharon A."/>
            <person name="Simon A."/>
            <person name="ten Have A."/>
            <person name="Tudzynski B."/>
            <person name="Tudzynski P."/>
            <person name="Wincker P."/>
            <person name="Andrew M."/>
            <person name="Anthouard V."/>
            <person name="Beever R.E."/>
            <person name="Beffa R."/>
            <person name="Benoit I."/>
            <person name="Bouzid O."/>
            <person name="Brault B."/>
            <person name="Chen Z."/>
            <person name="Choquer M."/>
            <person name="Collemare J."/>
            <person name="Cotton P."/>
            <person name="Danchin E.G."/>
            <person name="Da Silva C."/>
            <person name="Gautier A."/>
            <person name="Giraud C."/>
            <person name="Giraud T."/>
            <person name="Gonzalez C."/>
            <person name="Grossetete S."/>
            <person name="Guldener U."/>
            <person name="Henrissat B."/>
            <person name="Howlett B.J."/>
            <person name="Kodira C."/>
            <person name="Kretschmer M."/>
            <person name="Lappartient A."/>
            <person name="Leroch M."/>
            <person name="Levis C."/>
            <person name="Mauceli E."/>
            <person name="Neuveglise C."/>
            <person name="Oeser B."/>
            <person name="Pearson M."/>
            <person name="Poulain J."/>
            <person name="Poussereau N."/>
            <person name="Quesneville H."/>
            <person name="Rascle C."/>
            <person name="Schumacher J."/>
            <person name="Segurens B."/>
            <person name="Sexton A."/>
            <person name="Silva E."/>
            <person name="Sirven C."/>
            <person name="Soanes D.M."/>
            <person name="Talbot N.J."/>
            <person name="Templeton M."/>
            <person name="Yandava C."/>
            <person name="Yarden O."/>
            <person name="Zeng Q."/>
            <person name="Rollins J.A."/>
            <person name="Lebrun M.H."/>
            <person name="Dickman M."/>
        </authorList>
    </citation>
    <scope>NUCLEOTIDE SEQUENCE [LARGE SCALE GENOMIC DNA]</scope>
    <source>
        <strain evidence="2">T4</strain>
    </source>
</reference>
<evidence type="ECO:0000313" key="2">
    <source>
        <dbReference type="Proteomes" id="UP000008177"/>
    </source>
</evidence>
<protein>
    <submittedName>
        <fullName evidence="1">Uncharacterized protein</fullName>
    </submittedName>
</protein>
<sequence>MTSDNNSSSNTFPTATATLTGKLLFKKLGGGDRRRLRDDSPD</sequence>